<dbReference type="Proteomes" id="UP000233837">
    <property type="component" value="Unassembled WGS sequence"/>
</dbReference>
<protein>
    <submittedName>
        <fullName evidence="1">Uncharacterized protein</fullName>
    </submittedName>
</protein>
<gene>
    <name evidence="1" type="ORF">MA16_Dca002482</name>
</gene>
<evidence type="ECO:0000313" key="2">
    <source>
        <dbReference type="Proteomes" id="UP000233837"/>
    </source>
</evidence>
<accession>A0A2I0W0M3</accession>
<proteinExistence type="predicted"/>
<dbReference type="EMBL" id="KZ503041">
    <property type="protein sequence ID" value="PKU69212.1"/>
    <property type="molecule type" value="Genomic_DNA"/>
</dbReference>
<organism evidence="1 2">
    <name type="scientific">Dendrobium catenatum</name>
    <dbReference type="NCBI Taxonomy" id="906689"/>
    <lineage>
        <taxon>Eukaryota</taxon>
        <taxon>Viridiplantae</taxon>
        <taxon>Streptophyta</taxon>
        <taxon>Embryophyta</taxon>
        <taxon>Tracheophyta</taxon>
        <taxon>Spermatophyta</taxon>
        <taxon>Magnoliopsida</taxon>
        <taxon>Liliopsida</taxon>
        <taxon>Asparagales</taxon>
        <taxon>Orchidaceae</taxon>
        <taxon>Epidendroideae</taxon>
        <taxon>Malaxideae</taxon>
        <taxon>Dendrobiinae</taxon>
        <taxon>Dendrobium</taxon>
    </lineage>
</organism>
<sequence>MCYGDFEVNSGEVMPSGPVSRYVELAGCGVSSPVSSDAMHSHVYLHSPATVPLVNGLPQTSTPSKSDGDTIFINVSIYMMYNDDLKTHVAKSKNNYVCLQTDWSILDDFSSSHSEGEDVEFEEEFLASRIVEKFLPNVGGKNGKSKGKQ</sequence>
<dbReference type="AlphaFoldDB" id="A0A2I0W0M3"/>
<name>A0A2I0W0M3_9ASPA</name>
<evidence type="ECO:0000313" key="1">
    <source>
        <dbReference type="EMBL" id="PKU69212.1"/>
    </source>
</evidence>
<reference evidence="1 2" key="1">
    <citation type="journal article" date="2016" name="Sci. Rep.">
        <title>The Dendrobium catenatum Lindl. genome sequence provides insights into polysaccharide synthase, floral development and adaptive evolution.</title>
        <authorList>
            <person name="Zhang G.Q."/>
            <person name="Xu Q."/>
            <person name="Bian C."/>
            <person name="Tsai W.C."/>
            <person name="Yeh C.M."/>
            <person name="Liu K.W."/>
            <person name="Yoshida K."/>
            <person name="Zhang L.S."/>
            <person name="Chang S.B."/>
            <person name="Chen F."/>
            <person name="Shi Y."/>
            <person name="Su Y.Y."/>
            <person name="Zhang Y.Q."/>
            <person name="Chen L.J."/>
            <person name="Yin Y."/>
            <person name="Lin M."/>
            <person name="Huang H."/>
            <person name="Deng H."/>
            <person name="Wang Z.W."/>
            <person name="Zhu S.L."/>
            <person name="Zhao X."/>
            <person name="Deng C."/>
            <person name="Niu S.C."/>
            <person name="Huang J."/>
            <person name="Wang M."/>
            <person name="Liu G.H."/>
            <person name="Yang H.J."/>
            <person name="Xiao X.J."/>
            <person name="Hsiao Y.Y."/>
            <person name="Wu W.L."/>
            <person name="Chen Y.Y."/>
            <person name="Mitsuda N."/>
            <person name="Ohme-Takagi M."/>
            <person name="Luo Y.B."/>
            <person name="Van de Peer Y."/>
            <person name="Liu Z.J."/>
        </authorList>
    </citation>
    <scope>NUCLEOTIDE SEQUENCE [LARGE SCALE GENOMIC DNA]</scope>
    <source>
        <tissue evidence="1">The whole plant</tissue>
    </source>
</reference>
<keyword evidence="2" id="KW-1185">Reference proteome</keyword>
<reference evidence="1 2" key="2">
    <citation type="journal article" date="2017" name="Nature">
        <title>The Apostasia genome and the evolution of orchids.</title>
        <authorList>
            <person name="Zhang G.Q."/>
            <person name="Liu K.W."/>
            <person name="Li Z."/>
            <person name="Lohaus R."/>
            <person name="Hsiao Y.Y."/>
            <person name="Niu S.C."/>
            <person name="Wang J.Y."/>
            <person name="Lin Y.C."/>
            <person name="Xu Q."/>
            <person name="Chen L.J."/>
            <person name="Yoshida K."/>
            <person name="Fujiwara S."/>
            <person name="Wang Z.W."/>
            <person name="Zhang Y.Q."/>
            <person name="Mitsuda N."/>
            <person name="Wang M."/>
            <person name="Liu G.H."/>
            <person name="Pecoraro L."/>
            <person name="Huang H.X."/>
            <person name="Xiao X.J."/>
            <person name="Lin M."/>
            <person name="Wu X.Y."/>
            <person name="Wu W.L."/>
            <person name="Chen Y.Y."/>
            <person name="Chang S.B."/>
            <person name="Sakamoto S."/>
            <person name="Ohme-Takagi M."/>
            <person name="Yagi M."/>
            <person name="Zeng S.J."/>
            <person name="Shen C.Y."/>
            <person name="Yeh C.M."/>
            <person name="Luo Y.B."/>
            <person name="Tsai W.C."/>
            <person name="Van de Peer Y."/>
            <person name="Liu Z.J."/>
        </authorList>
    </citation>
    <scope>NUCLEOTIDE SEQUENCE [LARGE SCALE GENOMIC DNA]</scope>
    <source>
        <tissue evidence="1">The whole plant</tissue>
    </source>
</reference>